<dbReference type="OrthoDB" id="2399191at2759"/>
<gene>
    <name evidence="2" type="ORF">L207DRAFT_517174</name>
</gene>
<accession>A0A2J6R974</accession>
<sequence>MYTSLKTAASLFLLAAQAQAKFVNQTTLAISPTSATTSATATSTAVTTALNATVLDCFLTLPADPLSATGLSTPFLLQPPCSQTVATQQSFAEAAIYDPATGDITIYHPLVLDAGKTAGAPPVVPTLPAGAVVALWFGFNGGVLQLLDTNGKDTNTSPVLKGAGCINGLAGVQGDVFGQVSWCNAQPWFEAANAGIAAGKTVIPPLGNDHLGNPCPTSRSFELVDACPSDNVPTQYLLLADGSTAQDTAANRAANPDATVINNASDEALLTNILDPLIGCTPYVAPYVDNPGTSGPALALSELQANALQAAPIGLVPLNDPDTLLTNGGTVSTDKTNQYRLGVNQPVVAAGADSGALLPYCDSMVAVAPPFLKGFESVFITQTTPDACVGNNLFTFLCERYLMSLTQLTCPPAAFQPVVCQVDGNGAATSCVITLATTNSTTTKPSTTSLAATSLATTVAKIVTANSTTALSTTALTTPLPTKVLNTTLLATSLPTKILTSLATTTPTTSLTTQTTSTQTTTTIIVEVVTFFIFTLSLGGAPPGVLPNPNSSNLEFIVLEEVFVDLPSAASAACTHQFNSCVSLAGSAFSGTDCLSQLNSCTGVASTASATASTPATLTVAATVPASSASTPTAVSGVVATPVAGGGAGSCPVVPALTVSACTAVQTVTVTAISGASGAAAPTLAARGFHGHLKKRVLF</sequence>
<evidence type="ECO:0000313" key="3">
    <source>
        <dbReference type="Proteomes" id="UP000235786"/>
    </source>
</evidence>
<name>A0A2J6R974_HYAVF</name>
<keyword evidence="1" id="KW-0732">Signal</keyword>
<evidence type="ECO:0000256" key="1">
    <source>
        <dbReference type="SAM" id="SignalP"/>
    </source>
</evidence>
<dbReference type="AlphaFoldDB" id="A0A2J6R974"/>
<evidence type="ECO:0000313" key="2">
    <source>
        <dbReference type="EMBL" id="PMD35072.1"/>
    </source>
</evidence>
<feature type="signal peptide" evidence="1">
    <location>
        <begin position="1"/>
        <end position="20"/>
    </location>
</feature>
<dbReference type="Proteomes" id="UP000235786">
    <property type="component" value="Unassembled WGS sequence"/>
</dbReference>
<dbReference type="EMBL" id="KZ613953">
    <property type="protein sequence ID" value="PMD35072.1"/>
    <property type="molecule type" value="Genomic_DNA"/>
</dbReference>
<feature type="chain" id="PRO_5014370059" evidence="1">
    <location>
        <begin position="21"/>
        <end position="699"/>
    </location>
</feature>
<proteinExistence type="predicted"/>
<reference evidence="2 3" key="1">
    <citation type="submission" date="2016-04" db="EMBL/GenBank/DDBJ databases">
        <title>A degradative enzymes factory behind the ericoid mycorrhizal symbiosis.</title>
        <authorList>
            <consortium name="DOE Joint Genome Institute"/>
            <person name="Martino E."/>
            <person name="Morin E."/>
            <person name="Grelet G."/>
            <person name="Kuo A."/>
            <person name="Kohler A."/>
            <person name="Daghino S."/>
            <person name="Barry K."/>
            <person name="Choi C."/>
            <person name="Cichocki N."/>
            <person name="Clum A."/>
            <person name="Copeland A."/>
            <person name="Hainaut M."/>
            <person name="Haridas S."/>
            <person name="Labutti K."/>
            <person name="Lindquist E."/>
            <person name="Lipzen A."/>
            <person name="Khouja H.-R."/>
            <person name="Murat C."/>
            <person name="Ohm R."/>
            <person name="Olson A."/>
            <person name="Spatafora J."/>
            <person name="Veneault-Fourrey C."/>
            <person name="Henrissat B."/>
            <person name="Grigoriev I."/>
            <person name="Martin F."/>
            <person name="Perotto S."/>
        </authorList>
    </citation>
    <scope>NUCLEOTIDE SEQUENCE [LARGE SCALE GENOMIC DNA]</scope>
    <source>
        <strain evidence="2 3">F</strain>
    </source>
</reference>
<protein>
    <submittedName>
        <fullName evidence="2">Uncharacterized protein</fullName>
    </submittedName>
</protein>
<keyword evidence="3" id="KW-1185">Reference proteome</keyword>
<organism evidence="2 3">
    <name type="scientific">Hyaloscypha variabilis (strain UAMH 11265 / GT02V1 / F)</name>
    <name type="common">Meliniomyces variabilis</name>
    <dbReference type="NCBI Taxonomy" id="1149755"/>
    <lineage>
        <taxon>Eukaryota</taxon>
        <taxon>Fungi</taxon>
        <taxon>Dikarya</taxon>
        <taxon>Ascomycota</taxon>
        <taxon>Pezizomycotina</taxon>
        <taxon>Leotiomycetes</taxon>
        <taxon>Helotiales</taxon>
        <taxon>Hyaloscyphaceae</taxon>
        <taxon>Hyaloscypha</taxon>
        <taxon>Hyaloscypha variabilis</taxon>
    </lineage>
</organism>